<dbReference type="AlphaFoldDB" id="L8GGS1"/>
<feature type="compositionally biased region" description="Polar residues" evidence="4">
    <location>
        <begin position="498"/>
        <end position="510"/>
    </location>
</feature>
<keyword evidence="1" id="KW-0880">Kelch repeat</keyword>
<sequence length="983" mass="108262">MDTSSSGRGVRNVVRTPSPQQQQGLKGRVSSRTSPTAAGGGRSTPTATSSSAAKKGGALAPPAATGRRSPASSVSPTAAASYGAKNLQTSTHSQSLKPSSRTPPQIQKSGQHKLTPSRSPATVPSLVSPSSSSSSKKYLFGWNNALQGQMRPQSRRGHSCVRYDNFMIVYGGYRGRPLSDMWVLDTVSVRWSRFQTPTSAHGGKHPGQRTGHASVIIGDKMWLFGGETENHKCVNDLWVFDLGLKKWEEIITAGSLPSPRYGHTAVAFGTSILLFGGADRSSECFHDLWCFDTTNYSWTRISTEPKPSPRHGHTMTTVSSSKILVFGGYGPGGRLNDIWQLDPFTLQWSPFEVVGEVPARRAYHSAVAMRFKLLVFGGQGAASMGDLWQFSPGSATWTKLNSSRSTDKVSIMENVVGPAGRYGHSGEVFGSDKMFIFGGVGDASVYRDDLWFLYVDLSLPEPLEMEMHGASAGLDISLPPIDSFSLPSSIPHLDDSSHTLATTTHNNSGHDSVAVARRKRENDDDHQNATDSAEDFYASNGTTTNYDNGGESFSNIEPATELDDGGVSAAMDSMADLQGMRDELAMQLDKVSTDSRRFLLDETRRTRALATHTRRHLWDTFTAGLNIVGFQPTPDDADDDPLTDGDVTRLLKEARILVDDDKELNENDVILTSYYAASFEKKLKRFDLRLREVERRVVEQEREIERQRAVTDSRTEEVVAYFEAKLEHEVKAAEARTLDALAEHRRLIDEAAARQSEQFMRELAELRSSVHHVVADNEKEKVQHADDYDGKEEEREERVKRVEAEVVALAGELERMRARWDEAEAERDDEEEARLAEFEVNLQRTMEGANALGSLMAEYFHQNDDNAGDQVSADAAADDADAEGSGAQRAEEEERGEVSETNAEDEDQSNVERGEVMADAGDNVNVDEKEEDEENEDVNEDNDDDKGDNDGQNHGGEQQDDDGGEEESATIEEEERETDNHSL</sequence>
<feature type="region of interest" description="Disordered" evidence="4">
    <location>
        <begin position="1"/>
        <end position="135"/>
    </location>
</feature>
<feature type="region of interest" description="Disordered" evidence="4">
    <location>
        <begin position="778"/>
        <end position="800"/>
    </location>
</feature>
<evidence type="ECO:0000256" key="1">
    <source>
        <dbReference type="ARBA" id="ARBA00022441"/>
    </source>
</evidence>
<feature type="region of interest" description="Disordered" evidence="4">
    <location>
        <begin position="497"/>
        <end position="552"/>
    </location>
</feature>
<feature type="compositionally biased region" description="Acidic residues" evidence="4">
    <location>
        <begin position="958"/>
        <end position="977"/>
    </location>
</feature>
<dbReference type="SUPFAM" id="SSF117281">
    <property type="entry name" value="Kelch motif"/>
    <property type="match status" value="1"/>
</dbReference>
<keyword evidence="2" id="KW-0677">Repeat</keyword>
<dbReference type="SMART" id="SM00612">
    <property type="entry name" value="Kelch"/>
    <property type="match status" value="3"/>
</dbReference>
<accession>L8GGS1</accession>
<dbReference type="Pfam" id="PF01344">
    <property type="entry name" value="Kelch_1"/>
    <property type="match status" value="1"/>
</dbReference>
<dbReference type="InterPro" id="IPR006652">
    <property type="entry name" value="Kelch_1"/>
</dbReference>
<name>L8GGS1_ACACF</name>
<keyword evidence="3" id="KW-0175">Coiled coil</keyword>
<feature type="compositionally biased region" description="Low complexity" evidence="4">
    <location>
        <begin position="123"/>
        <end position="135"/>
    </location>
</feature>
<dbReference type="Gene3D" id="2.120.10.80">
    <property type="entry name" value="Kelch-type beta propeller"/>
    <property type="match status" value="2"/>
</dbReference>
<dbReference type="STRING" id="1257118.L8GGS1"/>
<gene>
    <name evidence="5" type="ORF">ACA1_140730</name>
</gene>
<evidence type="ECO:0000313" key="5">
    <source>
        <dbReference type="EMBL" id="ELR12157.1"/>
    </source>
</evidence>
<evidence type="ECO:0000256" key="2">
    <source>
        <dbReference type="ARBA" id="ARBA00022737"/>
    </source>
</evidence>
<feature type="compositionally biased region" description="Polar residues" evidence="4">
    <location>
        <begin position="15"/>
        <end position="34"/>
    </location>
</feature>
<feature type="region of interest" description="Disordered" evidence="4">
    <location>
        <begin position="865"/>
        <end position="983"/>
    </location>
</feature>
<feature type="compositionally biased region" description="Polar residues" evidence="4">
    <location>
        <begin position="539"/>
        <end position="552"/>
    </location>
</feature>
<feature type="compositionally biased region" description="Low complexity" evidence="4">
    <location>
        <begin position="43"/>
        <end position="81"/>
    </location>
</feature>
<dbReference type="Pfam" id="PF24681">
    <property type="entry name" value="Kelch_KLHDC2_KLHL20_DRC7"/>
    <property type="match status" value="1"/>
</dbReference>
<dbReference type="PANTHER" id="PTHR46093:SF18">
    <property type="entry name" value="FIBRONECTIN TYPE-III DOMAIN-CONTAINING PROTEIN"/>
    <property type="match status" value="1"/>
</dbReference>
<keyword evidence="6" id="KW-1185">Reference proteome</keyword>
<dbReference type="EMBL" id="KB008128">
    <property type="protein sequence ID" value="ELR12157.1"/>
    <property type="molecule type" value="Genomic_DNA"/>
</dbReference>
<feature type="compositionally biased region" description="Polar residues" evidence="4">
    <location>
        <begin position="86"/>
        <end position="122"/>
    </location>
</feature>
<feature type="compositionally biased region" description="Basic and acidic residues" evidence="4">
    <location>
        <begin position="889"/>
        <end position="898"/>
    </location>
</feature>
<dbReference type="RefSeq" id="XP_004334170.1">
    <property type="nucleotide sequence ID" value="XM_004334122.1"/>
</dbReference>
<dbReference type="VEuPathDB" id="AmoebaDB:ACA1_140730"/>
<proteinExistence type="predicted"/>
<evidence type="ECO:0000256" key="3">
    <source>
        <dbReference type="SAM" id="Coils"/>
    </source>
</evidence>
<dbReference type="InterPro" id="IPR015915">
    <property type="entry name" value="Kelch-typ_b-propeller"/>
</dbReference>
<dbReference type="PANTHER" id="PTHR46093">
    <property type="entry name" value="ACYL-COA-BINDING DOMAIN-CONTAINING PROTEIN 5"/>
    <property type="match status" value="1"/>
</dbReference>
<feature type="coiled-coil region" evidence="3">
    <location>
        <begin position="676"/>
        <end position="710"/>
    </location>
</feature>
<evidence type="ECO:0000313" key="6">
    <source>
        <dbReference type="Proteomes" id="UP000011083"/>
    </source>
</evidence>
<protein>
    <submittedName>
        <fullName evidence="5">Kelch repeat protein</fullName>
    </submittedName>
</protein>
<dbReference type="OrthoDB" id="14731at2759"/>
<evidence type="ECO:0000256" key="4">
    <source>
        <dbReference type="SAM" id="MobiDB-lite"/>
    </source>
</evidence>
<organism evidence="5 6">
    <name type="scientific">Acanthamoeba castellanii (strain ATCC 30010 / Neff)</name>
    <dbReference type="NCBI Taxonomy" id="1257118"/>
    <lineage>
        <taxon>Eukaryota</taxon>
        <taxon>Amoebozoa</taxon>
        <taxon>Discosea</taxon>
        <taxon>Longamoebia</taxon>
        <taxon>Centramoebida</taxon>
        <taxon>Acanthamoebidae</taxon>
        <taxon>Acanthamoeba</taxon>
    </lineage>
</organism>
<dbReference type="Proteomes" id="UP000011083">
    <property type="component" value="Unassembled WGS sequence"/>
</dbReference>
<feature type="compositionally biased region" description="Acidic residues" evidence="4">
    <location>
        <begin position="928"/>
        <end position="947"/>
    </location>
</feature>
<reference evidence="5 6" key="1">
    <citation type="journal article" date="2013" name="Genome Biol.">
        <title>Genome of Acanthamoeba castellanii highlights extensive lateral gene transfer and early evolution of tyrosine kinase signaling.</title>
        <authorList>
            <person name="Clarke M."/>
            <person name="Lohan A.J."/>
            <person name="Liu B."/>
            <person name="Lagkouvardos I."/>
            <person name="Roy S."/>
            <person name="Zafar N."/>
            <person name="Bertelli C."/>
            <person name="Schilde C."/>
            <person name="Kianianmomeni A."/>
            <person name="Burglin T.R."/>
            <person name="Frech C."/>
            <person name="Turcotte B."/>
            <person name="Kopec K.O."/>
            <person name="Synnott J.M."/>
            <person name="Choo C."/>
            <person name="Paponov I."/>
            <person name="Finkler A."/>
            <person name="Soon Heng Tan C."/>
            <person name="Hutchins A.P."/>
            <person name="Weinmeier T."/>
            <person name="Rattei T."/>
            <person name="Chu J.S."/>
            <person name="Gimenez G."/>
            <person name="Irimia M."/>
            <person name="Rigden D.J."/>
            <person name="Fitzpatrick D.A."/>
            <person name="Lorenzo-Morales J."/>
            <person name="Bateman A."/>
            <person name="Chiu C.H."/>
            <person name="Tang P."/>
            <person name="Hegemann P."/>
            <person name="Fromm H."/>
            <person name="Raoult D."/>
            <person name="Greub G."/>
            <person name="Miranda-Saavedra D."/>
            <person name="Chen N."/>
            <person name="Nash P."/>
            <person name="Ginger M.L."/>
            <person name="Horn M."/>
            <person name="Schaap P."/>
            <person name="Caler L."/>
            <person name="Loftus B."/>
        </authorList>
    </citation>
    <scope>NUCLEOTIDE SEQUENCE [LARGE SCALE GENOMIC DNA]</scope>
    <source>
        <strain evidence="5 6">Neff</strain>
    </source>
</reference>
<dbReference type="OMA" id="WNRIKLQ"/>
<dbReference type="GeneID" id="14912636"/>
<dbReference type="KEGG" id="acan:ACA1_140730"/>